<evidence type="ECO:0000313" key="3">
    <source>
        <dbReference type="Proteomes" id="UP000218209"/>
    </source>
</evidence>
<feature type="compositionally biased region" description="Polar residues" evidence="1">
    <location>
        <begin position="40"/>
        <end position="53"/>
    </location>
</feature>
<feature type="region of interest" description="Disordered" evidence="1">
    <location>
        <begin position="102"/>
        <end position="157"/>
    </location>
</feature>
<evidence type="ECO:0000313" key="2">
    <source>
        <dbReference type="EMBL" id="OSX71993.1"/>
    </source>
</evidence>
<name>A0A1X6NUC5_PORUM</name>
<proteinExistence type="predicted"/>
<keyword evidence="3" id="KW-1185">Reference proteome</keyword>
<accession>A0A1X6NUC5</accession>
<organism evidence="2 3">
    <name type="scientific">Porphyra umbilicalis</name>
    <name type="common">Purple laver</name>
    <name type="synonym">Red alga</name>
    <dbReference type="NCBI Taxonomy" id="2786"/>
    <lineage>
        <taxon>Eukaryota</taxon>
        <taxon>Rhodophyta</taxon>
        <taxon>Bangiophyceae</taxon>
        <taxon>Bangiales</taxon>
        <taxon>Bangiaceae</taxon>
        <taxon>Porphyra</taxon>
    </lineage>
</organism>
<dbReference type="Proteomes" id="UP000218209">
    <property type="component" value="Unassembled WGS sequence"/>
</dbReference>
<sequence>MSSLPRSTTPPIPIPSKASSEPVSLDDVVHSSLGEVIDHTPSSSFTPASSLCTPPSGVRSPPHGRGRTRPRVRDQVGATAVAAPAVSLPDMVVALGGDLRWSGPAAEHNGPGPFLAPPGSPLAGRAGARRSLPQLSGASADGAAREGADEDGEEGMGNKDKVGVFIAICSALGSVSALTPKVL</sequence>
<gene>
    <name evidence="2" type="ORF">BU14_0483s0006</name>
</gene>
<feature type="region of interest" description="Disordered" evidence="1">
    <location>
        <begin position="1"/>
        <end position="77"/>
    </location>
</feature>
<protein>
    <submittedName>
        <fullName evidence="2">Uncharacterized protein</fullName>
    </submittedName>
</protein>
<dbReference type="EMBL" id="KV919093">
    <property type="protein sequence ID" value="OSX71993.1"/>
    <property type="molecule type" value="Genomic_DNA"/>
</dbReference>
<reference evidence="2 3" key="1">
    <citation type="submission" date="2017-03" db="EMBL/GenBank/DDBJ databases">
        <title>WGS assembly of Porphyra umbilicalis.</title>
        <authorList>
            <person name="Brawley S.H."/>
            <person name="Blouin N.A."/>
            <person name="Ficko-Blean E."/>
            <person name="Wheeler G.L."/>
            <person name="Lohr M."/>
            <person name="Goodson H.V."/>
            <person name="Jenkins J.W."/>
            <person name="Blaby-Haas C.E."/>
            <person name="Helliwell K.E."/>
            <person name="Chan C."/>
            <person name="Marriage T."/>
            <person name="Bhattacharya D."/>
            <person name="Klein A.S."/>
            <person name="Badis Y."/>
            <person name="Brodie J."/>
            <person name="Cao Y."/>
            <person name="Collen J."/>
            <person name="Dittami S.M."/>
            <person name="Gachon C.M."/>
            <person name="Green B.R."/>
            <person name="Karpowicz S."/>
            <person name="Kim J.W."/>
            <person name="Kudahl U."/>
            <person name="Lin S."/>
            <person name="Michel G."/>
            <person name="Mittag M."/>
            <person name="Olson B.J."/>
            <person name="Pangilinan J."/>
            <person name="Peng Y."/>
            <person name="Qiu H."/>
            <person name="Shu S."/>
            <person name="Singer J.T."/>
            <person name="Smith A.G."/>
            <person name="Sprecher B.N."/>
            <person name="Wagner V."/>
            <person name="Wang W."/>
            <person name="Wang Z.-Y."/>
            <person name="Yan J."/>
            <person name="Yarish C."/>
            <person name="Zoeuner-Riek S."/>
            <person name="Zhuang Y."/>
            <person name="Zou Y."/>
            <person name="Lindquist E.A."/>
            <person name="Grimwood J."/>
            <person name="Barry K."/>
            <person name="Rokhsar D.S."/>
            <person name="Schmutz J."/>
            <person name="Stiller J.W."/>
            <person name="Grossman A.R."/>
            <person name="Prochnik S.E."/>
        </authorList>
    </citation>
    <scope>NUCLEOTIDE SEQUENCE [LARGE SCALE GENOMIC DNA]</scope>
    <source>
        <strain evidence="2">4086291</strain>
    </source>
</reference>
<evidence type="ECO:0000256" key="1">
    <source>
        <dbReference type="SAM" id="MobiDB-lite"/>
    </source>
</evidence>
<dbReference type="AlphaFoldDB" id="A0A1X6NUC5"/>